<evidence type="ECO:0000256" key="2">
    <source>
        <dbReference type="ARBA" id="ARBA00022448"/>
    </source>
</evidence>
<keyword evidence="4 7" id="KW-0812">Transmembrane</keyword>
<comment type="subcellular location">
    <subcellularLocation>
        <location evidence="1">Cell membrane</location>
        <topology evidence="1">Multi-pass membrane protein</topology>
    </subcellularLocation>
</comment>
<keyword evidence="6 7" id="KW-0472">Membrane</keyword>
<feature type="transmembrane region" description="Helical" evidence="7">
    <location>
        <begin position="79"/>
        <end position="102"/>
    </location>
</feature>
<dbReference type="InterPro" id="IPR050366">
    <property type="entry name" value="BP-dependent_transpt_permease"/>
</dbReference>
<evidence type="ECO:0000256" key="5">
    <source>
        <dbReference type="ARBA" id="ARBA00022989"/>
    </source>
</evidence>
<dbReference type="GO" id="GO:0055085">
    <property type="term" value="P:transmembrane transport"/>
    <property type="evidence" value="ECO:0007669"/>
    <property type="project" value="InterPro"/>
</dbReference>
<organism evidence="9">
    <name type="scientific">marine metagenome</name>
    <dbReference type="NCBI Taxonomy" id="408172"/>
    <lineage>
        <taxon>unclassified sequences</taxon>
        <taxon>metagenomes</taxon>
        <taxon>ecological metagenomes</taxon>
    </lineage>
</organism>
<feature type="transmembrane region" description="Helical" evidence="7">
    <location>
        <begin position="12"/>
        <end position="35"/>
    </location>
</feature>
<dbReference type="EMBL" id="UINC01022717">
    <property type="protein sequence ID" value="SVA92904.1"/>
    <property type="molecule type" value="Genomic_DNA"/>
</dbReference>
<dbReference type="InterPro" id="IPR000515">
    <property type="entry name" value="MetI-like"/>
</dbReference>
<dbReference type="InterPro" id="IPR025966">
    <property type="entry name" value="OppC_N"/>
</dbReference>
<dbReference type="PANTHER" id="PTHR43386:SF25">
    <property type="entry name" value="PEPTIDE ABC TRANSPORTER PERMEASE PROTEIN"/>
    <property type="match status" value="1"/>
</dbReference>
<proteinExistence type="predicted"/>
<evidence type="ECO:0000256" key="3">
    <source>
        <dbReference type="ARBA" id="ARBA00022475"/>
    </source>
</evidence>
<feature type="domain" description="ABC transmembrane type-1" evidence="8">
    <location>
        <begin position="75"/>
        <end position="212"/>
    </location>
</feature>
<dbReference type="AlphaFoldDB" id="A0A381ZUW3"/>
<dbReference type="Gene3D" id="1.10.3720.10">
    <property type="entry name" value="MetI-like"/>
    <property type="match status" value="1"/>
</dbReference>
<dbReference type="GO" id="GO:0005886">
    <property type="term" value="C:plasma membrane"/>
    <property type="evidence" value="ECO:0007669"/>
    <property type="project" value="UniProtKB-SubCell"/>
</dbReference>
<evidence type="ECO:0000256" key="6">
    <source>
        <dbReference type="ARBA" id="ARBA00023136"/>
    </source>
</evidence>
<evidence type="ECO:0000256" key="7">
    <source>
        <dbReference type="SAM" id="Phobius"/>
    </source>
</evidence>
<evidence type="ECO:0000256" key="4">
    <source>
        <dbReference type="ARBA" id="ARBA00022692"/>
    </source>
</evidence>
<dbReference type="Pfam" id="PF00528">
    <property type="entry name" value="BPD_transp_1"/>
    <property type="match status" value="1"/>
</dbReference>
<dbReference type="InterPro" id="IPR035906">
    <property type="entry name" value="MetI-like_sf"/>
</dbReference>
<sequence>MQRELWRRAIHHRSFIVGGVLTILLVMIAIVSLFWTPHDPTQINIRHRLAGPSLEHWLGADQFGRDILSIIMAGAQNSIMVGVVAVGIGMSFGVTLGLIAASNRGWVEELIMRSCDFMYAFPAILLAILLVATLGSGAINAMVAIGIVAIPTFARLSRANANAIWSREFVLAARASGKGTAQITVEHILPNIMSVIVVQATIEFALAILAEA</sequence>
<gene>
    <name evidence="9" type="ORF">METZ01_LOCUS145758</name>
</gene>
<accession>A0A381ZUW3</accession>
<dbReference type="PANTHER" id="PTHR43386">
    <property type="entry name" value="OLIGOPEPTIDE TRANSPORT SYSTEM PERMEASE PROTEIN APPC"/>
    <property type="match status" value="1"/>
</dbReference>
<dbReference type="CDD" id="cd06261">
    <property type="entry name" value="TM_PBP2"/>
    <property type="match status" value="1"/>
</dbReference>
<dbReference type="Pfam" id="PF12911">
    <property type="entry name" value="OppC_N"/>
    <property type="match status" value="1"/>
</dbReference>
<dbReference type="PROSITE" id="PS50928">
    <property type="entry name" value="ABC_TM1"/>
    <property type="match status" value="1"/>
</dbReference>
<evidence type="ECO:0000259" key="8">
    <source>
        <dbReference type="PROSITE" id="PS50928"/>
    </source>
</evidence>
<dbReference type="SUPFAM" id="SSF161098">
    <property type="entry name" value="MetI-like"/>
    <property type="match status" value="1"/>
</dbReference>
<feature type="transmembrane region" description="Helical" evidence="7">
    <location>
        <begin position="188"/>
        <end position="210"/>
    </location>
</feature>
<name>A0A381ZUW3_9ZZZZ</name>
<keyword evidence="2" id="KW-0813">Transport</keyword>
<feature type="non-terminal residue" evidence="9">
    <location>
        <position position="212"/>
    </location>
</feature>
<keyword evidence="3" id="KW-1003">Cell membrane</keyword>
<keyword evidence="5 7" id="KW-1133">Transmembrane helix</keyword>
<evidence type="ECO:0000313" key="9">
    <source>
        <dbReference type="EMBL" id="SVA92904.1"/>
    </source>
</evidence>
<feature type="transmembrane region" description="Helical" evidence="7">
    <location>
        <begin position="123"/>
        <end position="150"/>
    </location>
</feature>
<protein>
    <recommendedName>
        <fullName evidence="8">ABC transmembrane type-1 domain-containing protein</fullName>
    </recommendedName>
</protein>
<evidence type="ECO:0000256" key="1">
    <source>
        <dbReference type="ARBA" id="ARBA00004651"/>
    </source>
</evidence>
<reference evidence="9" key="1">
    <citation type="submission" date="2018-05" db="EMBL/GenBank/DDBJ databases">
        <authorList>
            <person name="Lanie J.A."/>
            <person name="Ng W.-L."/>
            <person name="Kazmierczak K.M."/>
            <person name="Andrzejewski T.M."/>
            <person name="Davidsen T.M."/>
            <person name="Wayne K.J."/>
            <person name="Tettelin H."/>
            <person name="Glass J.I."/>
            <person name="Rusch D."/>
            <person name="Podicherti R."/>
            <person name="Tsui H.-C.T."/>
            <person name="Winkler M.E."/>
        </authorList>
    </citation>
    <scope>NUCLEOTIDE SEQUENCE</scope>
</reference>